<feature type="compositionally biased region" description="Low complexity" evidence="9">
    <location>
        <begin position="794"/>
        <end position="803"/>
    </location>
</feature>
<dbReference type="GeneID" id="20525600"/>
<keyword evidence="7" id="KW-0862">Zinc</keyword>
<dbReference type="PROSITE" id="PS50880">
    <property type="entry name" value="TOPRIM"/>
    <property type="match status" value="1"/>
</dbReference>
<dbReference type="SMART" id="SM00436">
    <property type="entry name" value="TOP1Bc"/>
    <property type="match status" value="1"/>
</dbReference>
<feature type="domain" description="Topo IA-type catalytic" evidence="12">
    <location>
        <begin position="169"/>
        <end position="616"/>
    </location>
</feature>
<dbReference type="InterPro" id="IPR036875">
    <property type="entry name" value="Znf_CCHC_sf"/>
</dbReference>
<dbReference type="EC" id="5.6.2.1" evidence="3 8"/>
<dbReference type="InterPro" id="IPR013824">
    <property type="entry name" value="Topo_IA_cen_sub1"/>
</dbReference>
<evidence type="ECO:0000256" key="6">
    <source>
        <dbReference type="ARBA" id="ARBA00023235"/>
    </source>
</evidence>
<dbReference type="Gene3D" id="3.40.50.140">
    <property type="match status" value="1"/>
</dbReference>
<evidence type="ECO:0000313" key="14">
    <source>
        <dbReference type="Proteomes" id="UP000030693"/>
    </source>
</evidence>
<dbReference type="GO" id="GO:0006265">
    <property type="term" value="P:DNA topological change"/>
    <property type="evidence" value="ECO:0007669"/>
    <property type="project" value="InterPro"/>
</dbReference>
<dbReference type="PANTHER" id="PTHR11390">
    <property type="entry name" value="PROKARYOTIC DNA TOPOISOMERASE"/>
    <property type="match status" value="1"/>
</dbReference>
<evidence type="ECO:0000259" key="11">
    <source>
        <dbReference type="PROSITE" id="PS50880"/>
    </source>
</evidence>
<dbReference type="Pfam" id="PF01131">
    <property type="entry name" value="Topoisom_bac"/>
    <property type="match status" value="1"/>
</dbReference>
<evidence type="ECO:0000256" key="9">
    <source>
        <dbReference type="SAM" id="MobiDB-lite"/>
    </source>
</evidence>
<keyword evidence="5 8" id="KW-0238">DNA-binding</keyword>
<feature type="compositionally biased region" description="Polar residues" evidence="9">
    <location>
        <begin position="713"/>
        <end position="725"/>
    </location>
</feature>
<comment type="similarity">
    <text evidence="2 8">Belongs to the type IA topoisomerase family.</text>
</comment>
<dbReference type="InterPro" id="IPR013826">
    <property type="entry name" value="Topo_IA_cen_sub3"/>
</dbReference>
<evidence type="ECO:0000256" key="5">
    <source>
        <dbReference type="ARBA" id="ARBA00023125"/>
    </source>
</evidence>
<keyword evidence="6 8" id="KW-0413">Isomerase</keyword>
<comment type="function">
    <text evidence="8">Introduces a single-strand break via transesterification at a target site in duplex DNA. Releases the supercoiling and torsional tension of DNA introduced during the DNA replication and transcription by transiently cleaving and rejoining one strand of the DNA duplex. The scissile phosphodiester is attacked by the catalytic tyrosine of the enzyme, resulting in the formation of a DNA-(5'-phosphotyrosyl)-enzyme intermediate and the expulsion of a 3'-OH DNA strand.</text>
</comment>
<dbReference type="OMA" id="VIHNVYS"/>
<evidence type="ECO:0000313" key="13">
    <source>
        <dbReference type="EMBL" id="KCV73336.1"/>
    </source>
</evidence>
<comment type="catalytic activity">
    <reaction evidence="1 8">
        <text>ATP-independent breakage of single-stranded DNA, followed by passage and rejoining.</text>
        <dbReference type="EC" id="5.6.2.1"/>
    </reaction>
</comment>
<dbReference type="InterPro" id="IPR013497">
    <property type="entry name" value="Topo_IA_cen"/>
</dbReference>
<dbReference type="GO" id="GO:0003677">
    <property type="term" value="F:DNA binding"/>
    <property type="evidence" value="ECO:0007669"/>
    <property type="project" value="UniProtKB-KW"/>
</dbReference>
<dbReference type="SMART" id="SM00343">
    <property type="entry name" value="ZnF_C2HC"/>
    <property type="match status" value="2"/>
</dbReference>
<keyword evidence="14" id="KW-1185">Reference proteome</keyword>
<dbReference type="PANTHER" id="PTHR11390:SF21">
    <property type="entry name" value="DNA TOPOISOMERASE 3-ALPHA"/>
    <property type="match status" value="1"/>
</dbReference>
<sequence>MRVLHVAEKPSVAKQLAGILAHATGGYQTRTGPSQFNSNMDFVYDFEGRPGVDMTMTSVLGHITELSFPDEARSWRHFHPADLFYLKVENRISDDDKTRRVCRNLEAEARGVQALVIWTDCDREGEYIGAQVAEVCRRVNPSLRVLRAHFSSIIPRDIHAAMRQLRSLDRRLADAVETRTELDLRIGAAFTRLQSITLQSRFPTAISGVVSYGPCQFPTLGFVVDRQVRISHFVAEPFWKMALLHTAPGDGAGSQSLAPPVTTAFRWRRGHLFDLGLVEALFFRALGQSAGGREARVCSVNERPVNRLRPLPLTTVEMQKVASSRLRIPSKELMDVAERLYNMGYISYPRTETDQFEQGFDLRGLAERLGQADPAGDRSTIGGYARWLLAPNGGGGITWPRAGRNNDHAHPPIHPTRPPGSEFSERERRVYELVTRRFLACVSQNAVASQTTVTLSVGEETFTASGLQVRERHWLDVYYPYVTWTDRAIGHYEPGTVLEPDTFCLESGQTTPPNNLTEAELIALMDANGIGTDATIHEHIQKVLQREYVIRRKPGDQLAPSNLGLALVDAYHSLGYLLAKPHMRAKTERDMKAICEGRDTKADVIAREIRLYRAIFDHVFADRTALVLSVKKHLDVAPNQQSDSFDMLGAPSYSRTGERTAPPSNLPPVWRPPVAGGGTGFNGPSANRRSLPDWRDSSAPMGKRTRLDGPDTPTGSRPQQHQQSQLCFHCHQPGHFSSSCPSRAGHTAGGGGGAGGGVICFRCNKPGHFSTNCPEAGGGPPQRSALGSRGGAARGRAAPLRRS</sequence>
<dbReference type="RefSeq" id="XP_009493037.1">
    <property type="nucleotide sequence ID" value="XM_009494762.1"/>
</dbReference>
<dbReference type="GO" id="GO:0008270">
    <property type="term" value="F:zinc ion binding"/>
    <property type="evidence" value="ECO:0007669"/>
    <property type="project" value="UniProtKB-KW"/>
</dbReference>
<dbReference type="PRINTS" id="PR00417">
    <property type="entry name" value="PRTPISMRASEI"/>
</dbReference>
<dbReference type="CDD" id="cd00186">
    <property type="entry name" value="TOP1Ac"/>
    <property type="match status" value="1"/>
</dbReference>
<proteinExistence type="inferred from homology"/>
<dbReference type="EMBL" id="KB932201">
    <property type="protein sequence ID" value="KCV73336.1"/>
    <property type="molecule type" value="Genomic_DNA"/>
</dbReference>
<dbReference type="InterPro" id="IPR001878">
    <property type="entry name" value="Znf_CCHC"/>
</dbReference>
<dbReference type="InterPro" id="IPR000380">
    <property type="entry name" value="Topo_IA"/>
</dbReference>
<feature type="domain" description="Toprim" evidence="11">
    <location>
        <begin position="2"/>
        <end position="151"/>
    </location>
</feature>
<dbReference type="SMART" id="SM00493">
    <property type="entry name" value="TOPRIM"/>
    <property type="match status" value="1"/>
</dbReference>
<evidence type="ECO:0000256" key="1">
    <source>
        <dbReference type="ARBA" id="ARBA00000213"/>
    </source>
</evidence>
<dbReference type="InterPro" id="IPR006171">
    <property type="entry name" value="TOPRIM_dom"/>
</dbReference>
<dbReference type="InterPro" id="IPR013825">
    <property type="entry name" value="Topo_IA_cen_sub2"/>
</dbReference>
<feature type="region of interest" description="Disordered" evidence="9">
    <location>
        <begin position="771"/>
        <end position="803"/>
    </location>
</feature>
<evidence type="ECO:0000259" key="10">
    <source>
        <dbReference type="PROSITE" id="PS50158"/>
    </source>
</evidence>
<dbReference type="GO" id="GO:0031422">
    <property type="term" value="C:RecQ family helicase-topoisomerase III complex"/>
    <property type="evidence" value="ECO:0007669"/>
    <property type="project" value="TreeGrafter"/>
</dbReference>
<dbReference type="Pfam" id="PF01751">
    <property type="entry name" value="Toprim"/>
    <property type="match status" value="1"/>
</dbReference>
<keyword evidence="7" id="KW-0863">Zinc-finger</keyword>
<dbReference type="OrthoDB" id="430051at2759"/>
<dbReference type="PROSITE" id="PS52039">
    <property type="entry name" value="TOPO_IA_2"/>
    <property type="match status" value="1"/>
</dbReference>
<evidence type="ECO:0000259" key="12">
    <source>
        <dbReference type="PROSITE" id="PS52039"/>
    </source>
</evidence>
<dbReference type="InterPro" id="IPR003602">
    <property type="entry name" value="Topo_IA_DNA-bd_dom"/>
</dbReference>
<dbReference type="GO" id="GO:0003917">
    <property type="term" value="F:DNA topoisomerase type I (single strand cut, ATP-independent) activity"/>
    <property type="evidence" value="ECO:0007669"/>
    <property type="project" value="UniProtKB-EC"/>
</dbReference>
<dbReference type="AlphaFoldDB" id="A0A058ZH96"/>
<evidence type="ECO:0000256" key="3">
    <source>
        <dbReference type="ARBA" id="ARBA00012891"/>
    </source>
</evidence>
<feature type="domain" description="CCHC-type" evidence="10">
    <location>
        <begin position="727"/>
        <end position="742"/>
    </location>
</feature>
<dbReference type="PROSITE" id="PS50158">
    <property type="entry name" value="ZF_CCHC"/>
    <property type="match status" value="2"/>
</dbReference>
<gene>
    <name evidence="13" type="ORF">H696_00875</name>
</gene>
<dbReference type="InterPro" id="IPR023405">
    <property type="entry name" value="Topo_IA_core_domain"/>
</dbReference>
<reference evidence="13" key="1">
    <citation type="submission" date="2013-04" db="EMBL/GenBank/DDBJ databases">
        <title>The Genome Sequence of Fonticula alba ATCC 38817.</title>
        <authorList>
            <consortium name="The Broad Institute Genomics Platform"/>
            <person name="Russ C."/>
            <person name="Cuomo C."/>
            <person name="Burger G."/>
            <person name="Gray M.W."/>
            <person name="Holland P.W.H."/>
            <person name="King N."/>
            <person name="Lang F.B.F."/>
            <person name="Roger A.J."/>
            <person name="Ruiz-Trillo I."/>
            <person name="Brown M."/>
            <person name="Walker B."/>
            <person name="Young S."/>
            <person name="Zeng Q."/>
            <person name="Gargeya S."/>
            <person name="Fitzgerald M."/>
            <person name="Haas B."/>
            <person name="Abouelleil A."/>
            <person name="Allen A.W."/>
            <person name="Alvarado L."/>
            <person name="Arachchi H.M."/>
            <person name="Berlin A.M."/>
            <person name="Chapman S.B."/>
            <person name="Gainer-Dewar J."/>
            <person name="Goldberg J."/>
            <person name="Griggs A."/>
            <person name="Gujja S."/>
            <person name="Hansen M."/>
            <person name="Howarth C."/>
            <person name="Imamovic A."/>
            <person name="Ireland A."/>
            <person name="Larimer J."/>
            <person name="McCowan C."/>
            <person name="Murphy C."/>
            <person name="Pearson M."/>
            <person name="Poon T.W."/>
            <person name="Priest M."/>
            <person name="Roberts A."/>
            <person name="Saif S."/>
            <person name="Shea T."/>
            <person name="Sisk P."/>
            <person name="Sykes S."/>
            <person name="Wortman J."/>
            <person name="Nusbaum C."/>
            <person name="Birren B."/>
        </authorList>
    </citation>
    <scope>NUCLEOTIDE SEQUENCE [LARGE SCALE GENOMIC DNA]</scope>
    <source>
        <strain evidence="13">ATCC 38817</strain>
    </source>
</reference>
<accession>A0A058ZH96</accession>
<evidence type="ECO:0000256" key="7">
    <source>
        <dbReference type="PROSITE-ProRule" id="PRU00047"/>
    </source>
</evidence>
<dbReference type="Proteomes" id="UP000030693">
    <property type="component" value="Unassembled WGS sequence"/>
</dbReference>
<dbReference type="CDD" id="cd03362">
    <property type="entry name" value="TOPRIM_TopoIA_TopoIII"/>
    <property type="match status" value="1"/>
</dbReference>
<dbReference type="FunFam" id="3.40.50.140:FF:000003">
    <property type="entry name" value="DNA topoisomerase"/>
    <property type="match status" value="1"/>
</dbReference>
<keyword evidence="4 8" id="KW-0799">Topoisomerase</keyword>
<dbReference type="Gene3D" id="1.10.460.10">
    <property type="entry name" value="Topoisomerase I, domain 2"/>
    <property type="match status" value="1"/>
</dbReference>
<name>A0A058ZH96_FONAL</name>
<dbReference type="SMART" id="SM00437">
    <property type="entry name" value="TOP1Ac"/>
    <property type="match status" value="1"/>
</dbReference>
<dbReference type="Gene3D" id="2.70.20.10">
    <property type="entry name" value="Topoisomerase I, domain 3"/>
    <property type="match status" value="1"/>
</dbReference>
<dbReference type="InterPro" id="IPR003601">
    <property type="entry name" value="Topo_IA_2"/>
</dbReference>
<feature type="region of interest" description="Disordered" evidence="9">
    <location>
        <begin position="641"/>
        <end position="725"/>
    </location>
</feature>
<feature type="domain" description="CCHC-type" evidence="10">
    <location>
        <begin position="760"/>
        <end position="775"/>
    </location>
</feature>
<evidence type="ECO:0000256" key="8">
    <source>
        <dbReference type="RuleBase" id="RU362092"/>
    </source>
</evidence>
<organism evidence="13">
    <name type="scientific">Fonticula alba</name>
    <name type="common">Slime mold</name>
    <dbReference type="NCBI Taxonomy" id="691883"/>
    <lineage>
        <taxon>Eukaryota</taxon>
        <taxon>Rotosphaerida</taxon>
        <taxon>Fonticulaceae</taxon>
        <taxon>Fonticula</taxon>
    </lineage>
</organism>
<dbReference type="GO" id="GO:0006281">
    <property type="term" value="P:DNA repair"/>
    <property type="evidence" value="ECO:0007669"/>
    <property type="project" value="TreeGrafter"/>
</dbReference>
<dbReference type="STRING" id="691883.A0A058ZH96"/>
<keyword evidence="7" id="KW-0479">Metal-binding</keyword>
<dbReference type="SUPFAM" id="SSF56712">
    <property type="entry name" value="Prokaryotic type I DNA topoisomerase"/>
    <property type="match status" value="1"/>
</dbReference>
<evidence type="ECO:0000256" key="2">
    <source>
        <dbReference type="ARBA" id="ARBA00009446"/>
    </source>
</evidence>
<dbReference type="Pfam" id="PF00098">
    <property type="entry name" value="zf-CCHC"/>
    <property type="match status" value="2"/>
</dbReference>
<protein>
    <recommendedName>
        <fullName evidence="3 8">DNA topoisomerase</fullName>
        <ecNumber evidence="3 8">5.6.2.1</ecNumber>
    </recommendedName>
</protein>
<dbReference type="GO" id="GO:0005634">
    <property type="term" value="C:nucleus"/>
    <property type="evidence" value="ECO:0007669"/>
    <property type="project" value="TreeGrafter"/>
</dbReference>
<dbReference type="GO" id="GO:0006310">
    <property type="term" value="P:DNA recombination"/>
    <property type="evidence" value="ECO:0007669"/>
    <property type="project" value="TreeGrafter"/>
</dbReference>
<dbReference type="Gene3D" id="1.10.290.10">
    <property type="entry name" value="Topoisomerase I, domain 4"/>
    <property type="match status" value="1"/>
</dbReference>
<dbReference type="SUPFAM" id="SSF57756">
    <property type="entry name" value="Retrovirus zinc finger-like domains"/>
    <property type="match status" value="1"/>
</dbReference>
<dbReference type="InterPro" id="IPR034144">
    <property type="entry name" value="TOPRIM_TopoIII"/>
</dbReference>
<dbReference type="FunFam" id="1.10.290.10:FF:000001">
    <property type="entry name" value="DNA topoisomerase"/>
    <property type="match status" value="1"/>
</dbReference>
<dbReference type="Gene3D" id="4.10.60.10">
    <property type="entry name" value="Zinc finger, CCHC-type"/>
    <property type="match status" value="2"/>
</dbReference>
<dbReference type="eggNOG" id="KOG1956">
    <property type="taxonomic scope" value="Eukaryota"/>
</dbReference>
<evidence type="ECO:0000256" key="4">
    <source>
        <dbReference type="ARBA" id="ARBA00023029"/>
    </source>
</evidence>